<comment type="caution">
    <text evidence="1">The sequence shown here is derived from an EMBL/GenBank/DDBJ whole genome shotgun (WGS) entry which is preliminary data.</text>
</comment>
<name>A0ABQ5EFD6_9ASTR</name>
<sequence>MLVIRAINVIGGQSGGKGLAGMETQQHFLEEAVLVGGGYTPSEANIIVFSNVHPYGISLSDYDKKKWPHLLRWMDYIQVEPGLVLRGPLENTTNKNLSNCKLEVCPMKLIHPPEDCNVNSTLSFALQGIDSGLRHSIGGADYGSVRIGAFMGGKMITSTASDISSQSYSNGIGNNLDELEEYGIEPLYDEESLD</sequence>
<dbReference type="InterPro" id="IPR036282">
    <property type="entry name" value="Glutathione-S-Trfase_C_sf"/>
</dbReference>
<reference evidence="1" key="1">
    <citation type="journal article" date="2022" name="Int. J. Mol. Sci.">
        <title>Draft Genome of Tanacetum Coccineum: Genomic Comparison of Closely Related Tanacetum-Family Plants.</title>
        <authorList>
            <person name="Yamashiro T."/>
            <person name="Shiraishi A."/>
            <person name="Nakayama K."/>
            <person name="Satake H."/>
        </authorList>
    </citation>
    <scope>NUCLEOTIDE SEQUENCE</scope>
</reference>
<evidence type="ECO:0000313" key="2">
    <source>
        <dbReference type="Proteomes" id="UP001151760"/>
    </source>
</evidence>
<dbReference type="SUPFAM" id="SSF47616">
    <property type="entry name" value="GST C-terminal domain-like"/>
    <property type="match status" value="1"/>
</dbReference>
<protein>
    <submittedName>
        <fullName evidence="1">Glutathione S-transferase</fullName>
    </submittedName>
</protein>
<organism evidence="1 2">
    <name type="scientific">Tanacetum coccineum</name>
    <dbReference type="NCBI Taxonomy" id="301880"/>
    <lineage>
        <taxon>Eukaryota</taxon>
        <taxon>Viridiplantae</taxon>
        <taxon>Streptophyta</taxon>
        <taxon>Embryophyta</taxon>
        <taxon>Tracheophyta</taxon>
        <taxon>Spermatophyta</taxon>
        <taxon>Magnoliopsida</taxon>
        <taxon>eudicotyledons</taxon>
        <taxon>Gunneridae</taxon>
        <taxon>Pentapetalae</taxon>
        <taxon>asterids</taxon>
        <taxon>campanulids</taxon>
        <taxon>Asterales</taxon>
        <taxon>Asteraceae</taxon>
        <taxon>Asteroideae</taxon>
        <taxon>Anthemideae</taxon>
        <taxon>Anthemidinae</taxon>
        <taxon>Tanacetum</taxon>
    </lineage>
</organism>
<reference evidence="1" key="2">
    <citation type="submission" date="2022-01" db="EMBL/GenBank/DDBJ databases">
        <authorList>
            <person name="Yamashiro T."/>
            <person name="Shiraishi A."/>
            <person name="Satake H."/>
            <person name="Nakayama K."/>
        </authorList>
    </citation>
    <scope>NUCLEOTIDE SEQUENCE</scope>
</reference>
<proteinExistence type="predicted"/>
<keyword evidence="2" id="KW-1185">Reference proteome</keyword>
<gene>
    <name evidence="1" type="ORF">Tco_0975775</name>
</gene>
<accession>A0ABQ5EFD6</accession>
<dbReference type="EMBL" id="BQNB010016253">
    <property type="protein sequence ID" value="GJT49618.1"/>
    <property type="molecule type" value="Genomic_DNA"/>
</dbReference>
<evidence type="ECO:0000313" key="1">
    <source>
        <dbReference type="EMBL" id="GJT49618.1"/>
    </source>
</evidence>
<dbReference type="Proteomes" id="UP001151760">
    <property type="component" value="Unassembled WGS sequence"/>
</dbReference>